<comment type="caution">
    <text evidence="1">The sequence shown here is derived from an EMBL/GenBank/DDBJ whole genome shotgun (WGS) entry which is preliminary data.</text>
</comment>
<dbReference type="AlphaFoldDB" id="A0AAD6ZT84"/>
<reference evidence="1" key="1">
    <citation type="submission" date="2023-03" db="EMBL/GenBank/DDBJ databases">
        <title>Massive genome expansion in bonnet fungi (Mycena s.s.) driven by repeated elements and novel gene families across ecological guilds.</title>
        <authorList>
            <consortium name="Lawrence Berkeley National Laboratory"/>
            <person name="Harder C.B."/>
            <person name="Miyauchi S."/>
            <person name="Viragh M."/>
            <person name="Kuo A."/>
            <person name="Thoen E."/>
            <person name="Andreopoulos B."/>
            <person name="Lu D."/>
            <person name="Skrede I."/>
            <person name="Drula E."/>
            <person name="Henrissat B."/>
            <person name="Morin E."/>
            <person name="Kohler A."/>
            <person name="Barry K."/>
            <person name="LaButti K."/>
            <person name="Morin E."/>
            <person name="Salamov A."/>
            <person name="Lipzen A."/>
            <person name="Mereny Z."/>
            <person name="Hegedus B."/>
            <person name="Baldrian P."/>
            <person name="Stursova M."/>
            <person name="Weitz H."/>
            <person name="Taylor A."/>
            <person name="Grigoriev I.V."/>
            <person name="Nagy L.G."/>
            <person name="Martin F."/>
            <person name="Kauserud H."/>
        </authorList>
    </citation>
    <scope>NUCLEOTIDE SEQUENCE</scope>
    <source>
        <strain evidence="1">CBHHK002</strain>
    </source>
</reference>
<keyword evidence="2" id="KW-1185">Reference proteome</keyword>
<accession>A0AAD6ZT84</accession>
<protein>
    <submittedName>
        <fullName evidence="1">Uncharacterized protein</fullName>
    </submittedName>
</protein>
<sequence length="184" mass="21219">MGCSMSVPRELITVSCQQSCTAAVELEFWCDFATPLEIISNWNQWHLTRTPSMFSSLTTQLLEISVLSPLTYDYSTNGGVEHLRLQYRWYCVRLVSQSIFDVNFRSLHLAWPTFNFVDDVFWSFSYDSQPDSIIFEASDGGEQLFAVFDRPELNSKSAMLRLLFLKTVEVRIPLVLNLDKDTSF</sequence>
<evidence type="ECO:0000313" key="2">
    <source>
        <dbReference type="Proteomes" id="UP001218218"/>
    </source>
</evidence>
<evidence type="ECO:0000313" key="1">
    <source>
        <dbReference type="EMBL" id="KAJ7337671.1"/>
    </source>
</evidence>
<dbReference type="EMBL" id="JARIHO010000029">
    <property type="protein sequence ID" value="KAJ7337671.1"/>
    <property type="molecule type" value="Genomic_DNA"/>
</dbReference>
<gene>
    <name evidence="1" type="ORF">DFH08DRAFT_812990</name>
</gene>
<proteinExistence type="predicted"/>
<organism evidence="1 2">
    <name type="scientific">Mycena albidolilacea</name>
    <dbReference type="NCBI Taxonomy" id="1033008"/>
    <lineage>
        <taxon>Eukaryota</taxon>
        <taxon>Fungi</taxon>
        <taxon>Dikarya</taxon>
        <taxon>Basidiomycota</taxon>
        <taxon>Agaricomycotina</taxon>
        <taxon>Agaricomycetes</taxon>
        <taxon>Agaricomycetidae</taxon>
        <taxon>Agaricales</taxon>
        <taxon>Marasmiineae</taxon>
        <taxon>Mycenaceae</taxon>
        <taxon>Mycena</taxon>
    </lineage>
</organism>
<dbReference type="Proteomes" id="UP001218218">
    <property type="component" value="Unassembled WGS sequence"/>
</dbReference>
<name>A0AAD6ZT84_9AGAR</name>